<dbReference type="Proteomes" id="UP000589626">
    <property type="component" value="Unassembled WGS sequence"/>
</dbReference>
<evidence type="ECO:0000313" key="1">
    <source>
        <dbReference type="EMBL" id="MBB3044244.1"/>
    </source>
</evidence>
<evidence type="ECO:0008006" key="3">
    <source>
        <dbReference type="Google" id="ProtNLM"/>
    </source>
</evidence>
<dbReference type="SUPFAM" id="SSF88723">
    <property type="entry name" value="PIN domain-like"/>
    <property type="match status" value="1"/>
</dbReference>
<proteinExistence type="predicted"/>
<evidence type="ECO:0000313" key="2">
    <source>
        <dbReference type="Proteomes" id="UP000589626"/>
    </source>
</evidence>
<protein>
    <recommendedName>
        <fullName evidence="3">PIN domain-containing protein</fullName>
    </recommendedName>
</protein>
<accession>A0A7W4VYT9</accession>
<dbReference type="AlphaFoldDB" id="A0A7W4VYT9"/>
<keyword evidence="2" id="KW-1185">Reference proteome</keyword>
<organism evidence="1 2">
    <name type="scientific">Nocardioides soli</name>
    <dbReference type="NCBI Taxonomy" id="1036020"/>
    <lineage>
        <taxon>Bacteria</taxon>
        <taxon>Bacillati</taxon>
        <taxon>Actinomycetota</taxon>
        <taxon>Actinomycetes</taxon>
        <taxon>Propionibacteriales</taxon>
        <taxon>Nocardioidaceae</taxon>
        <taxon>Nocardioides</taxon>
    </lineage>
</organism>
<dbReference type="RefSeq" id="WP_183594129.1">
    <property type="nucleotide sequence ID" value="NZ_JACHWR010000003.1"/>
</dbReference>
<sequence length="149" mass="16308">MTETKYLVDNNALIFLGTKRNASHFFREYCRVPEEVAHEAGTRRAELLTPLTVPMSVRILNELSAVMKTVPVGDKGLLDLYGNRGAADPVLVATAVVLNKPEKPTLFEEEWVIVTNDRAVRDKAKEFDVKTATPEALAALIDAAGSPAD</sequence>
<dbReference type="InterPro" id="IPR029060">
    <property type="entry name" value="PIN-like_dom_sf"/>
</dbReference>
<comment type="caution">
    <text evidence="1">The sequence shown here is derived from an EMBL/GenBank/DDBJ whole genome shotgun (WGS) entry which is preliminary data.</text>
</comment>
<gene>
    <name evidence="1" type="ORF">FHU40_004081</name>
</gene>
<dbReference type="EMBL" id="JACHWR010000003">
    <property type="protein sequence ID" value="MBB3044244.1"/>
    <property type="molecule type" value="Genomic_DNA"/>
</dbReference>
<reference evidence="1 2" key="1">
    <citation type="submission" date="2020-08" db="EMBL/GenBank/DDBJ databases">
        <title>Sequencing the genomes of 1000 actinobacteria strains.</title>
        <authorList>
            <person name="Klenk H.-P."/>
        </authorList>
    </citation>
    <scope>NUCLEOTIDE SEQUENCE [LARGE SCALE GENOMIC DNA]</scope>
    <source>
        <strain evidence="1 2">DSM 105498</strain>
    </source>
</reference>
<name>A0A7W4VYT9_9ACTN</name>